<dbReference type="AlphaFoldDB" id="A0A4D7B1E3"/>
<reference evidence="1 2" key="1">
    <citation type="submission" date="2019-04" db="EMBL/GenBank/DDBJ databases">
        <title>Phreatobacter aquaticus sp. nov.</title>
        <authorList>
            <person name="Choi A."/>
        </authorList>
    </citation>
    <scope>NUCLEOTIDE SEQUENCE [LARGE SCALE GENOMIC DNA]</scope>
    <source>
        <strain evidence="1 2">KCTC 52518</strain>
    </source>
</reference>
<dbReference type="EMBL" id="CP039690">
    <property type="protein sequence ID" value="QCI63850.1"/>
    <property type="molecule type" value="Genomic_DNA"/>
</dbReference>
<dbReference type="RefSeq" id="WP_136959307.1">
    <property type="nucleotide sequence ID" value="NZ_CP039690.1"/>
</dbReference>
<evidence type="ECO:0000313" key="2">
    <source>
        <dbReference type="Proteomes" id="UP000298781"/>
    </source>
</evidence>
<dbReference type="OrthoDB" id="9891493at2"/>
<accession>A0A4D7B1E3</accession>
<organism evidence="1 2">
    <name type="scientific">Phreatobacter stygius</name>
    <dbReference type="NCBI Taxonomy" id="1940610"/>
    <lineage>
        <taxon>Bacteria</taxon>
        <taxon>Pseudomonadati</taxon>
        <taxon>Pseudomonadota</taxon>
        <taxon>Alphaproteobacteria</taxon>
        <taxon>Hyphomicrobiales</taxon>
        <taxon>Phreatobacteraceae</taxon>
        <taxon>Phreatobacter</taxon>
    </lineage>
</organism>
<evidence type="ECO:0000313" key="1">
    <source>
        <dbReference type="EMBL" id="QCI63850.1"/>
    </source>
</evidence>
<keyword evidence="2" id="KW-1185">Reference proteome</keyword>
<proteinExistence type="predicted"/>
<dbReference type="Proteomes" id="UP000298781">
    <property type="component" value="Chromosome"/>
</dbReference>
<name>A0A4D7B1E3_9HYPH</name>
<sequence>MAPGLLAPGAASAMPIVPSVAVAGAASGRTLQVQWLPRNYPFDPCAPGAPPIRVVKRDDWGRAFIAIEPAYGYCREARGEVYLLPPPPHALAVIPPSGYDGRGRPVYRWRLVPAW</sequence>
<protein>
    <submittedName>
        <fullName evidence="1">Uncharacterized protein</fullName>
    </submittedName>
</protein>
<gene>
    <name evidence="1" type="ORF">E8M01_06080</name>
</gene>
<dbReference type="KEGG" id="pstg:E8M01_06080"/>